<dbReference type="AlphaFoldDB" id="A0A644XUZ8"/>
<organism evidence="1">
    <name type="scientific">bioreactor metagenome</name>
    <dbReference type="NCBI Taxonomy" id="1076179"/>
    <lineage>
        <taxon>unclassified sequences</taxon>
        <taxon>metagenomes</taxon>
        <taxon>ecological metagenomes</taxon>
    </lineage>
</organism>
<evidence type="ECO:0000313" key="1">
    <source>
        <dbReference type="EMBL" id="MPM19561.1"/>
    </source>
</evidence>
<comment type="caution">
    <text evidence="1">The sequence shown here is derived from an EMBL/GenBank/DDBJ whole genome shotgun (WGS) entry which is preliminary data.</text>
</comment>
<sequence length="207" mass="23361">MTQQFCGGIKDHIIALPPDVGTGYYRYISPSKHMELYISDVTFLKKTVLSEHTCKDGCSISFCFSDTLEWGNLGVKSRIILEKGECCVYGKGSYQAENYYEPGKRYIVIGLDLHPCRFQNITDCLIEKKAVSSFDQSSIKLQKFIATRTVETILHQIIRCNYIDSLTLTLWLCRKCRGLRGNQGVCQTPCGVSASPILVVNLYLQPH</sequence>
<protein>
    <submittedName>
        <fullName evidence="1">Uncharacterized protein</fullName>
    </submittedName>
</protein>
<accession>A0A644XUZ8</accession>
<reference evidence="1" key="1">
    <citation type="submission" date="2019-08" db="EMBL/GenBank/DDBJ databases">
        <authorList>
            <person name="Kucharzyk K."/>
            <person name="Murdoch R.W."/>
            <person name="Higgins S."/>
            <person name="Loffler F."/>
        </authorList>
    </citation>
    <scope>NUCLEOTIDE SEQUENCE</scope>
</reference>
<gene>
    <name evidence="1" type="ORF">SDC9_65987</name>
</gene>
<proteinExistence type="predicted"/>
<name>A0A644XUZ8_9ZZZZ</name>
<dbReference type="EMBL" id="VSSQ01003199">
    <property type="protein sequence ID" value="MPM19561.1"/>
    <property type="molecule type" value="Genomic_DNA"/>
</dbReference>